<feature type="region of interest" description="Disordered" evidence="1">
    <location>
        <begin position="62"/>
        <end position="132"/>
    </location>
</feature>
<feature type="compositionally biased region" description="Polar residues" evidence="1">
    <location>
        <begin position="116"/>
        <end position="126"/>
    </location>
</feature>
<protein>
    <submittedName>
        <fullName evidence="3">Uncharacterized protein</fullName>
    </submittedName>
</protein>
<keyword evidence="2" id="KW-1133">Transmembrane helix</keyword>
<sequence length="132" mass="14016">MADFMIAIYVAVAIAAVGTTIWICNKCRCLYCSNRTIICCLCPPEQVTVPQVYAEIETEMPASVRTAPGNEDATFLTATETKNVDPSAPAEEDKPPTYSEVSQGNQSVGIDPPSPTDASNSQQTADQPAISA</sequence>
<reference evidence="3" key="1">
    <citation type="submission" date="2022-11" db="UniProtKB">
        <authorList>
            <consortium name="EnsemblMetazoa"/>
        </authorList>
    </citation>
    <scope>IDENTIFICATION</scope>
</reference>
<proteinExistence type="predicted"/>
<dbReference type="GeneID" id="119738251"/>
<dbReference type="Proteomes" id="UP000887568">
    <property type="component" value="Unplaced"/>
</dbReference>
<name>A0A914AZ81_PATMI</name>
<keyword evidence="2" id="KW-0812">Transmembrane</keyword>
<feature type="compositionally biased region" description="Polar residues" evidence="1">
    <location>
        <begin position="99"/>
        <end position="108"/>
    </location>
</feature>
<evidence type="ECO:0000256" key="1">
    <source>
        <dbReference type="SAM" id="MobiDB-lite"/>
    </source>
</evidence>
<dbReference type="EnsemblMetazoa" id="XM_038213055.1">
    <property type="protein sequence ID" value="XP_038068983.1"/>
    <property type="gene ID" value="LOC119738251"/>
</dbReference>
<dbReference type="AlphaFoldDB" id="A0A914AZ81"/>
<keyword evidence="2" id="KW-0472">Membrane</keyword>
<feature type="transmembrane region" description="Helical" evidence="2">
    <location>
        <begin position="6"/>
        <end position="25"/>
    </location>
</feature>
<evidence type="ECO:0000313" key="3">
    <source>
        <dbReference type="EnsemblMetazoa" id="XP_038068983.1"/>
    </source>
</evidence>
<organism evidence="3 4">
    <name type="scientific">Patiria miniata</name>
    <name type="common">Bat star</name>
    <name type="synonym">Asterina miniata</name>
    <dbReference type="NCBI Taxonomy" id="46514"/>
    <lineage>
        <taxon>Eukaryota</taxon>
        <taxon>Metazoa</taxon>
        <taxon>Echinodermata</taxon>
        <taxon>Eleutherozoa</taxon>
        <taxon>Asterozoa</taxon>
        <taxon>Asteroidea</taxon>
        <taxon>Valvatacea</taxon>
        <taxon>Valvatida</taxon>
        <taxon>Asterinidae</taxon>
        <taxon>Patiria</taxon>
    </lineage>
</organism>
<keyword evidence="4" id="KW-1185">Reference proteome</keyword>
<evidence type="ECO:0000256" key="2">
    <source>
        <dbReference type="SAM" id="Phobius"/>
    </source>
</evidence>
<dbReference type="RefSeq" id="XP_038068983.1">
    <property type="nucleotide sequence ID" value="XM_038213055.1"/>
</dbReference>
<evidence type="ECO:0000313" key="4">
    <source>
        <dbReference type="Proteomes" id="UP000887568"/>
    </source>
</evidence>
<accession>A0A914AZ81</accession>